<feature type="compositionally biased region" description="Acidic residues" evidence="1">
    <location>
        <begin position="308"/>
        <end position="324"/>
    </location>
</feature>
<feature type="region of interest" description="Disordered" evidence="1">
    <location>
        <begin position="308"/>
        <end position="331"/>
    </location>
</feature>
<keyword evidence="3" id="KW-1185">Reference proteome</keyword>
<evidence type="ECO:0000313" key="2">
    <source>
        <dbReference type="EMBL" id="KAF9871728.1"/>
    </source>
</evidence>
<evidence type="ECO:0000313" key="3">
    <source>
        <dbReference type="Proteomes" id="UP000781932"/>
    </source>
</evidence>
<sequence>MLQLLEQRPDLRGWVKQLHLAMPPSTYYFEDLAPGQIQSLWEQVESKYGVKILGREEVRDDSSRFTDERGYGILLALLLSVLRGVEGLSVFSTAGTFAHAGNYLTQNSTLLTQSNQLKGNDYTQEISPTTILPNLTSLAVTNQLYNDVELQPNITTWSSMAVLDVCPNLSKVWADGFYDSPPLGNLPNNVCQNITALNLMNTFISEDAFPALMERIQCLETFKFLVMEPDCGSLLDDEEYGVLSPRAAVRGLQCHAKSLRTFYYQNDVGYFGKDELFDTFEAFASLKNLWIDTKSFTTTGGAYGMDFDAEYSDSEDGTDTEQDDGPQNLPGLPCSLRRLYISEDIEPIVDSLRLLASECELRFPKLEKVVFGEPYLLDGPGFDEMGLNEIYRTFRNAGVEACPHDKYQSDLW</sequence>
<comment type="caution">
    <text evidence="2">The sequence shown here is derived from an EMBL/GenBank/DDBJ whole genome shotgun (WGS) entry which is preliminary data.</text>
</comment>
<dbReference type="RefSeq" id="XP_038741189.1">
    <property type="nucleotide sequence ID" value="XM_038893376.1"/>
</dbReference>
<reference evidence="2" key="2">
    <citation type="submission" date="2020-11" db="EMBL/GenBank/DDBJ databases">
        <title>Whole genome sequencing of Colletotrichum sp.</title>
        <authorList>
            <person name="Li H."/>
        </authorList>
    </citation>
    <scope>NUCLEOTIDE SEQUENCE</scope>
    <source>
        <strain evidence="2">CkLH20</strain>
    </source>
</reference>
<evidence type="ECO:0000256" key="1">
    <source>
        <dbReference type="SAM" id="MobiDB-lite"/>
    </source>
</evidence>
<gene>
    <name evidence="2" type="ORF">CkaCkLH20_10662</name>
</gene>
<name>A0A9P6HVT3_9PEZI</name>
<dbReference type="GeneID" id="62166450"/>
<organism evidence="2 3">
    <name type="scientific">Colletotrichum karsti</name>
    <dbReference type="NCBI Taxonomy" id="1095194"/>
    <lineage>
        <taxon>Eukaryota</taxon>
        <taxon>Fungi</taxon>
        <taxon>Dikarya</taxon>
        <taxon>Ascomycota</taxon>
        <taxon>Pezizomycotina</taxon>
        <taxon>Sordariomycetes</taxon>
        <taxon>Hypocreomycetidae</taxon>
        <taxon>Glomerellales</taxon>
        <taxon>Glomerellaceae</taxon>
        <taxon>Colletotrichum</taxon>
        <taxon>Colletotrichum boninense species complex</taxon>
    </lineage>
</organism>
<proteinExistence type="predicted"/>
<dbReference type="EMBL" id="JAATWM020000042">
    <property type="protein sequence ID" value="KAF9871728.1"/>
    <property type="molecule type" value="Genomic_DNA"/>
</dbReference>
<accession>A0A9P6HVT3</accession>
<dbReference type="Proteomes" id="UP000781932">
    <property type="component" value="Unassembled WGS sequence"/>
</dbReference>
<reference evidence="2" key="1">
    <citation type="submission" date="2020-03" db="EMBL/GenBank/DDBJ databases">
        <authorList>
            <person name="He L."/>
        </authorList>
    </citation>
    <scope>NUCLEOTIDE SEQUENCE</scope>
    <source>
        <strain evidence="2">CkLH20</strain>
    </source>
</reference>
<protein>
    <submittedName>
        <fullName evidence="2">Uncharacterized protein</fullName>
    </submittedName>
</protein>
<dbReference type="OrthoDB" id="4835631at2759"/>
<dbReference type="SUPFAM" id="SSF52047">
    <property type="entry name" value="RNI-like"/>
    <property type="match status" value="1"/>
</dbReference>
<dbReference type="AlphaFoldDB" id="A0A9P6HVT3"/>